<accession>A0A4U0RDY9</accession>
<dbReference type="InterPro" id="IPR046799">
    <property type="entry name" value="ROXA-like_wH"/>
</dbReference>
<gene>
    <name evidence="7" type="ORF">FCI23_54530</name>
</gene>
<keyword evidence="2" id="KW-0479">Metal-binding</keyword>
<keyword evidence="3" id="KW-0223">Dioxygenase</keyword>
<dbReference type="Pfam" id="PF08007">
    <property type="entry name" value="JmjC_2"/>
    <property type="match status" value="1"/>
</dbReference>
<reference evidence="7 8" key="1">
    <citation type="submission" date="2019-04" db="EMBL/GenBank/DDBJ databases">
        <title>Streptomyces oryziradicis sp. nov., a novel actinomycete isolated from rhizosphere soil of rice (Oryza sativa L.).</title>
        <authorList>
            <person name="Li C."/>
        </authorList>
    </citation>
    <scope>NUCLEOTIDE SEQUENCE [LARGE SCALE GENOMIC DNA]</scope>
    <source>
        <strain evidence="7 8">NEAU-C40</strain>
    </source>
</reference>
<dbReference type="Proteomes" id="UP000305778">
    <property type="component" value="Unassembled WGS sequence"/>
</dbReference>
<dbReference type="GO" id="GO:0051213">
    <property type="term" value="F:dioxygenase activity"/>
    <property type="evidence" value="ECO:0007669"/>
    <property type="project" value="UniProtKB-KW"/>
</dbReference>
<evidence type="ECO:0000256" key="3">
    <source>
        <dbReference type="ARBA" id="ARBA00022964"/>
    </source>
</evidence>
<dbReference type="SUPFAM" id="SSF51197">
    <property type="entry name" value="Clavaminate synthase-like"/>
    <property type="match status" value="1"/>
</dbReference>
<name>A0A4U0RDY9_9ACTN</name>
<evidence type="ECO:0000259" key="6">
    <source>
        <dbReference type="PROSITE" id="PS51184"/>
    </source>
</evidence>
<dbReference type="PROSITE" id="PS51184">
    <property type="entry name" value="JMJC"/>
    <property type="match status" value="1"/>
</dbReference>
<keyword evidence="4" id="KW-0560">Oxidoreductase</keyword>
<feature type="domain" description="JmjC" evidence="6">
    <location>
        <begin position="103"/>
        <end position="239"/>
    </location>
</feature>
<evidence type="ECO:0000313" key="7">
    <source>
        <dbReference type="EMBL" id="TJZ93226.1"/>
    </source>
</evidence>
<dbReference type="AlphaFoldDB" id="A0A4U0RDY9"/>
<proteinExistence type="predicted"/>
<evidence type="ECO:0000256" key="4">
    <source>
        <dbReference type="ARBA" id="ARBA00023002"/>
    </source>
</evidence>
<dbReference type="InterPro" id="IPR003347">
    <property type="entry name" value="JmjC_dom"/>
</dbReference>
<dbReference type="OrthoDB" id="9764016at2"/>
<dbReference type="InterPro" id="IPR039994">
    <property type="entry name" value="NO66-like"/>
</dbReference>
<dbReference type="GO" id="GO:0046872">
    <property type="term" value="F:metal ion binding"/>
    <property type="evidence" value="ECO:0007669"/>
    <property type="project" value="UniProtKB-KW"/>
</dbReference>
<dbReference type="Gene3D" id="2.60.120.650">
    <property type="entry name" value="Cupin"/>
    <property type="match status" value="1"/>
</dbReference>
<dbReference type="RefSeq" id="WP_136731609.1">
    <property type="nucleotide sequence ID" value="NZ_SUMC01000255.1"/>
</dbReference>
<evidence type="ECO:0000256" key="2">
    <source>
        <dbReference type="ARBA" id="ARBA00022723"/>
    </source>
</evidence>
<sequence length="390" mass="42608">MTNLSIAERLGENFLAQALHRDYRHLPEAVEVAGLMTWDDLDRILTQHRLEPPRLRLARDGQTLPLSDYATPVATRRHTVWHRLQPAGLHPLLADGASLALDGADQLHRPLARLAEDLERTFRTDVRANVYASWTSTEGFGVHWDSHDVLIVQLDGTKRWRLFGQTRPAPLHRDTELPPEPPTEPLADLVLRPGDLLYVPRGWWHSVSADQGGPSLHATFGFEPHTPVNLLDWLAEQLISREEFRTDLPLLDTTEAQTATLRGLRKLLLAELDDPELLARYATAMDGRSVGRLAPSLPYVGGVPADPGLRVRLTTARAVLTTTGDTVMLAAAGSEYEFAPAAEPVLRPLVDGQVLTLADLAAAAGLDVADVAALVGELVDGQAAAVGNLL</sequence>
<keyword evidence="5" id="KW-0408">Iron</keyword>
<dbReference type="Pfam" id="PF20514">
    <property type="entry name" value="WHD_ROXA"/>
    <property type="match status" value="1"/>
</dbReference>
<evidence type="ECO:0000256" key="5">
    <source>
        <dbReference type="ARBA" id="ARBA00023004"/>
    </source>
</evidence>
<dbReference type="EMBL" id="SUMC01000255">
    <property type="protein sequence ID" value="TJZ93226.1"/>
    <property type="molecule type" value="Genomic_DNA"/>
</dbReference>
<evidence type="ECO:0000256" key="1">
    <source>
        <dbReference type="ARBA" id="ARBA00001954"/>
    </source>
</evidence>
<comment type="caution">
    <text evidence="7">The sequence shown here is derived from an EMBL/GenBank/DDBJ whole genome shotgun (WGS) entry which is preliminary data.</text>
</comment>
<evidence type="ECO:0000313" key="8">
    <source>
        <dbReference type="Proteomes" id="UP000305778"/>
    </source>
</evidence>
<organism evidence="7 8">
    <name type="scientific">Actinacidiphila oryziradicis</name>
    <dbReference type="NCBI Taxonomy" id="2571141"/>
    <lineage>
        <taxon>Bacteria</taxon>
        <taxon>Bacillati</taxon>
        <taxon>Actinomycetota</taxon>
        <taxon>Actinomycetes</taxon>
        <taxon>Kitasatosporales</taxon>
        <taxon>Streptomycetaceae</taxon>
        <taxon>Actinacidiphila</taxon>
    </lineage>
</organism>
<comment type="cofactor">
    <cofactor evidence="1">
        <name>Fe(2+)</name>
        <dbReference type="ChEBI" id="CHEBI:29033"/>
    </cofactor>
</comment>
<dbReference type="PANTHER" id="PTHR13096:SF8">
    <property type="entry name" value="RIBOSOMAL OXYGENASE 1"/>
    <property type="match status" value="1"/>
</dbReference>
<dbReference type="SMART" id="SM00558">
    <property type="entry name" value="JmjC"/>
    <property type="match status" value="1"/>
</dbReference>
<protein>
    <recommendedName>
        <fullName evidence="6">JmjC domain-containing protein</fullName>
    </recommendedName>
</protein>
<dbReference type="PANTHER" id="PTHR13096">
    <property type="entry name" value="MINA53 MYC INDUCED NUCLEAR ANTIGEN"/>
    <property type="match status" value="1"/>
</dbReference>
<keyword evidence="8" id="KW-1185">Reference proteome</keyword>